<dbReference type="InterPro" id="IPR003362">
    <property type="entry name" value="Bact_transf"/>
</dbReference>
<keyword evidence="3 10" id="KW-0808">Transferase</keyword>
<feature type="domain" description="Bacterial sugar transferase" evidence="9">
    <location>
        <begin position="318"/>
        <end position="505"/>
    </location>
</feature>
<evidence type="ECO:0000313" key="11">
    <source>
        <dbReference type="Proteomes" id="UP001595685"/>
    </source>
</evidence>
<evidence type="ECO:0000256" key="2">
    <source>
        <dbReference type="ARBA" id="ARBA00006464"/>
    </source>
</evidence>
<dbReference type="InterPro" id="IPR017475">
    <property type="entry name" value="EPS_sugar_tfrase"/>
</dbReference>
<dbReference type="EMBL" id="JBHRWW010000001">
    <property type="protein sequence ID" value="MFC3686884.1"/>
    <property type="molecule type" value="Genomic_DNA"/>
</dbReference>
<name>A0ABV7WBV2_9MICO</name>
<feature type="transmembrane region" description="Helical" evidence="8">
    <location>
        <begin position="324"/>
        <end position="346"/>
    </location>
</feature>
<reference evidence="11" key="1">
    <citation type="journal article" date="2019" name="Int. J. Syst. Evol. Microbiol.">
        <title>The Global Catalogue of Microorganisms (GCM) 10K type strain sequencing project: providing services to taxonomists for standard genome sequencing and annotation.</title>
        <authorList>
            <consortium name="The Broad Institute Genomics Platform"/>
            <consortium name="The Broad Institute Genome Sequencing Center for Infectious Disease"/>
            <person name="Wu L."/>
            <person name="Ma J."/>
        </authorList>
    </citation>
    <scope>NUCLEOTIDE SEQUENCE [LARGE SCALE GENOMIC DNA]</scope>
    <source>
        <strain evidence="11">NCAIM B.02333</strain>
    </source>
</reference>
<evidence type="ECO:0000256" key="6">
    <source>
        <dbReference type="ARBA" id="ARBA00023136"/>
    </source>
</evidence>
<feature type="region of interest" description="Disordered" evidence="7">
    <location>
        <begin position="1"/>
        <end position="50"/>
    </location>
</feature>
<keyword evidence="6 8" id="KW-0472">Membrane</keyword>
<evidence type="ECO:0000256" key="4">
    <source>
        <dbReference type="ARBA" id="ARBA00022692"/>
    </source>
</evidence>
<dbReference type="Pfam" id="PF13727">
    <property type="entry name" value="CoA_binding_3"/>
    <property type="match status" value="1"/>
</dbReference>
<dbReference type="GO" id="GO:0016740">
    <property type="term" value="F:transferase activity"/>
    <property type="evidence" value="ECO:0007669"/>
    <property type="project" value="UniProtKB-KW"/>
</dbReference>
<feature type="transmembrane region" description="Helical" evidence="8">
    <location>
        <begin position="60"/>
        <end position="85"/>
    </location>
</feature>
<evidence type="ECO:0000256" key="8">
    <source>
        <dbReference type="SAM" id="Phobius"/>
    </source>
</evidence>
<dbReference type="Pfam" id="PF02397">
    <property type="entry name" value="Bac_transf"/>
    <property type="match status" value="1"/>
</dbReference>
<accession>A0ABV7WBV2</accession>
<dbReference type="EC" id="2.7.8.-" evidence="10"/>
<keyword evidence="11" id="KW-1185">Reference proteome</keyword>
<feature type="compositionally biased region" description="Basic and acidic residues" evidence="7">
    <location>
        <begin position="1"/>
        <end position="16"/>
    </location>
</feature>
<gene>
    <name evidence="10" type="ORF">ACFOLH_00845</name>
</gene>
<feature type="transmembrane region" description="Helical" evidence="8">
    <location>
        <begin position="91"/>
        <end position="113"/>
    </location>
</feature>
<evidence type="ECO:0000256" key="7">
    <source>
        <dbReference type="SAM" id="MobiDB-lite"/>
    </source>
</evidence>
<dbReference type="NCBIfam" id="TIGR03025">
    <property type="entry name" value="EPS_sugtrans"/>
    <property type="match status" value="1"/>
</dbReference>
<dbReference type="PANTHER" id="PTHR30576:SF10">
    <property type="entry name" value="SLL5057 PROTEIN"/>
    <property type="match status" value="1"/>
</dbReference>
<keyword evidence="4 8" id="KW-0812">Transmembrane</keyword>
<comment type="similarity">
    <text evidence="2">Belongs to the bacterial sugar transferase family.</text>
</comment>
<feature type="transmembrane region" description="Helical" evidence="8">
    <location>
        <begin position="125"/>
        <end position="145"/>
    </location>
</feature>
<comment type="caution">
    <text evidence="10">The sequence shown here is derived from an EMBL/GenBank/DDBJ whole genome shotgun (WGS) entry which is preliminary data.</text>
</comment>
<evidence type="ECO:0000259" key="9">
    <source>
        <dbReference type="Pfam" id="PF02397"/>
    </source>
</evidence>
<protein>
    <submittedName>
        <fullName evidence="10">Sugar transferase</fullName>
        <ecNumber evidence="10">2.7.8.-</ecNumber>
    </submittedName>
</protein>
<sequence>MSVEEREAPVQSDRRRPVAGVRTSWASSDPFVRSGADGPDARPVAPLDGPLPRSSWERSLLRIVVAADLLGAAAVGGITAASLRLDPVTCLLLALVSAAAWSLVLLLHGAYRVRHLGSGPEEFQAVMRVAVTLIAVLGLTAYATQTLLPRRWVLVAIPVLALVTSLVRYGVRTVLQRERARGRAMLRTLVVGSHTQATPVAADLARQPSYGYHVVGICPPALGRSPQAGGLPVLGTVSDIAQVVHDHRIDVVIVTGSSLSGPALRRLSWALEHAGADLVVAPGLVEVGGPHVSLRPTAGLSLVHVERPSRHLGRGLGKAVLDRTLGAALLTAAALPLAVCALAVVLTSPGPAFFRQTRAGLDGRPFTMWKLRSMVVDAEARREHLLGDSDRDGLMFKMHADPRITRVGRVLRRFSLDELPQLWNVVAGDMSLVGPRPPLMSEFEQYHDAVNRRLRVKPGLTGLWQVSGRADLSWEASVNLDLRYVDNWSLAMDLLILWRTFRVVVRGSGAY</sequence>
<organism evidence="10 11">
    <name type="scientific">Aquipuribacter hungaricus</name>
    <dbReference type="NCBI Taxonomy" id="545624"/>
    <lineage>
        <taxon>Bacteria</taxon>
        <taxon>Bacillati</taxon>
        <taxon>Actinomycetota</taxon>
        <taxon>Actinomycetes</taxon>
        <taxon>Micrococcales</taxon>
        <taxon>Intrasporangiaceae</taxon>
        <taxon>Aquipuribacter</taxon>
    </lineage>
</organism>
<evidence type="ECO:0000313" key="10">
    <source>
        <dbReference type="EMBL" id="MFC3686884.1"/>
    </source>
</evidence>
<evidence type="ECO:0000256" key="1">
    <source>
        <dbReference type="ARBA" id="ARBA00004141"/>
    </source>
</evidence>
<dbReference type="RefSeq" id="WP_340294939.1">
    <property type="nucleotide sequence ID" value="NZ_JBBEOI010000193.1"/>
</dbReference>
<proteinExistence type="inferred from homology"/>
<evidence type="ECO:0000256" key="3">
    <source>
        <dbReference type="ARBA" id="ARBA00022679"/>
    </source>
</evidence>
<feature type="transmembrane region" description="Helical" evidence="8">
    <location>
        <begin position="151"/>
        <end position="171"/>
    </location>
</feature>
<dbReference type="PANTHER" id="PTHR30576">
    <property type="entry name" value="COLANIC BIOSYNTHESIS UDP-GLUCOSE LIPID CARRIER TRANSFERASE"/>
    <property type="match status" value="1"/>
</dbReference>
<dbReference type="Gene3D" id="3.40.50.720">
    <property type="entry name" value="NAD(P)-binding Rossmann-like Domain"/>
    <property type="match status" value="1"/>
</dbReference>
<keyword evidence="5 8" id="KW-1133">Transmembrane helix</keyword>
<evidence type="ECO:0000256" key="5">
    <source>
        <dbReference type="ARBA" id="ARBA00022989"/>
    </source>
</evidence>
<comment type="subcellular location">
    <subcellularLocation>
        <location evidence="1">Membrane</location>
        <topology evidence="1">Multi-pass membrane protein</topology>
    </subcellularLocation>
</comment>
<dbReference type="Proteomes" id="UP001595685">
    <property type="component" value="Unassembled WGS sequence"/>
</dbReference>